<name>A0A3Q9G4S8_9ACTO</name>
<dbReference type="SUPFAM" id="SSF50249">
    <property type="entry name" value="Nucleic acid-binding proteins"/>
    <property type="match status" value="1"/>
</dbReference>
<dbReference type="HAMAP" id="MF_00984">
    <property type="entry name" value="SSB"/>
    <property type="match status" value="1"/>
</dbReference>
<gene>
    <name evidence="5" type="ORF">EJ997_10185</name>
</gene>
<evidence type="ECO:0000256" key="2">
    <source>
        <dbReference type="HAMAP-Rule" id="MF_00984"/>
    </source>
</evidence>
<comment type="caution">
    <text evidence="2">Lacks conserved residue(s) required for the propagation of feature annotation.</text>
</comment>
<evidence type="ECO:0000313" key="6">
    <source>
        <dbReference type="Proteomes" id="UP000280344"/>
    </source>
</evidence>
<dbReference type="Gene3D" id="2.40.50.140">
    <property type="entry name" value="Nucleic acid-binding proteins"/>
    <property type="match status" value="1"/>
</dbReference>
<dbReference type="PANTHER" id="PTHR10302:SF27">
    <property type="entry name" value="SINGLE-STRANDED DNA-BINDING PROTEIN"/>
    <property type="match status" value="1"/>
</dbReference>
<dbReference type="InterPro" id="IPR011344">
    <property type="entry name" value="ssDNA-bd"/>
</dbReference>
<dbReference type="PANTHER" id="PTHR10302">
    <property type="entry name" value="SINGLE-STRANDED DNA-BINDING PROTEIN"/>
    <property type="match status" value="1"/>
</dbReference>
<dbReference type="CDD" id="cd04496">
    <property type="entry name" value="SSB_OBF"/>
    <property type="match status" value="1"/>
</dbReference>
<dbReference type="InterPro" id="IPR012340">
    <property type="entry name" value="NA-bd_OB-fold"/>
</dbReference>
<evidence type="ECO:0000256" key="1">
    <source>
        <dbReference type="ARBA" id="ARBA00023125"/>
    </source>
</evidence>
<keyword evidence="1 2" id="KW-0238">DNA-binding</keyword>
<accession>A0A3Q9G4S8</accession>
<proteinExistence type="inferred from homology"/>
<dbReference type="RefSeq" id="WP_126704454.1">
    <property type="nucleotide sequence ID" value="NZ_CP034593.1"/>
</dbReference>
<comment type="subunit">
    <text evidence="2">Homotetramer.</text>
</comment>
<dbReference type="EMBL" id="CP034593">
    <property type="protein sequence ID" value="AZQ77651.1"/>
    <property type="molecule type" value="Genomic_DNA"/>
</dbReference>
<dbReference type="GO" id="GO:0009295">
    <property type="term" value="C:nucleoid"/>
    <property type="evidence" value="ECO:0007669"/>
    <property type="project" value="TreeGrafter"/>
</dbReference>
<evidence type="ECO:0000313" key="5">
    <source>
        <dbReference type="EMBL" id="AZQ77651.1"/>
    </source>
</evidence>
<evidence type="ECO:0000256" key="4">
    <source>
        <dbReference type="SAM" id="MobiDB-lite"/>
    </source>
</evidence>
<dbReference type="GO" id="GO:0006260">
    <property type="term" value="P:DNA replication"/>
    <property type="evidence" value="ECO:0007669"/>
    <property type="project" value="InterPro"/>
</dbReference>
<organism evidence="5 6">
    <name type="scientific">Flaviflexus ciconiae</name>
    <dbReference type="NCBI Taxonomy" id="2496867"/>
    <lineage>
        <taxon>Bacteria</taxon>
        <taxon>Bacillati</taxon>
        <taxon>Actinomycetota</taxon>
        <taxon>Actinomycetes</taxon>
        <taxon>Actinomycetales</taxon>
        <taxon>Actinomycetaceae</taxon>
        <taxon>Flaviflexus</taxon>
    </lineage>
</organism>
<keyword evidence="6" id="KW-1185">Reference proteome</keyword>
<sequence length="160" mass="17509">MNEPTLTVTGNLTGDPELRYVASGIPVVNFTVAATPRTYNKQTQQWDDGEAMFIRCTAWREHAENIANSLSKGTRVLVTGRFSVRSYEHEGHKRTSLELQIDDIGPSLRYATTQVTRKSSQNQAQGAHAGQSGTSGIDAPLGGPQNDPWTTSNFDDTPPF</sequence>
<feature type="compositionally biased region" description="Polar residues" evidence="4">
    <location>
        <begin position="147"/>
        <end position="160"/>
    </location>
</feature>
<dbReference type="OrthoDB" id="9809878at2"/>
<evidence type="ECO:0000256" key="3">
    <source>
        <dbReference type="RuleBase" id="RU000524"/>
    </source>
</evidence>
<dbReference type="Pfam" id="PF00436">
    <property type="entry name" value="SSB"/>
    <property type="match status" value="1"/>
</dbReference>
<dbReference type="NCBIfam" id="TIGR00621">
    <property type="entry name" value="ssb"/>
    <property type="match status" value="1"/>
</dbReference>
<protein>
    <recommendedName>
        <fullName evidence="2 3">Single-stranded DNA-binding protein</fullName>
        <shortName evidence="2">SSB</shortName>
    </recommendedName>
</protein>
<feature type="compositionally biased region" description="Polar residues" evidence="4">
    <location>
        <begin position="113"/>
        <end position="135"/>
    </location>
</feature>
<dbReference type="InterPro" id="IPR000424">
    <property type="entry name" value="Primosome_PriB/ssb"/>
</dbReference>
<dbReference type="KEGG" id="flh:EJ997_10185"/>
<dbReference type="AlphaFoldDB" id="A0A3Q9G4S8"/>
<reference evidence="5 6" key="1">
    <citation type="submission" date="2018-12" db="EMBL/GenBank/DDBJ databases">
        <title>Complete genome sequence of Flaviflexus sp. H23T48.</title>
        <authorList>
            <person name="Bae J.-W."/>
            <person name="Lee J.-Y."/>
        </authorList>
    </citation>
    <scope>NUCLEOTIDE SEQUENCE [LARGE SCALE GENOMIC DNA]</scope>
    <source>
        <strain evidence="5 6">H23T48</strain>
    </source>
</reference>
<feature type="region of interest" description="Disordered" evidence="4">
    <location>
        <begin position="113"/>
        <end position="160"/>
    </location>
</feature>
<dbReference type="PROSITE" id="PS50935">
    <property type="entry name" value="SSB"/>
    <property type="match status" value="1"/>
</dbReference>
<dbReference type="GO" id="GO:0003697">
    <property type="term" value="F:single-stranded DNA binding"/>
    <property type="evidence" value="ECO:0007669"/>
    <property type="project" value="UniProtKB-UniRule"/>
</dbReference>
<dbReference type="Proteomes" id="UP000280344">
    <property type="component" value="Chromosome"/>
</dbReference>
<dbReference type="NCBIfam" id="NF005851">
    <property type="entry name" value="PRK07772.1"/>
    <property type="match status" value="1"/>
</dbReference>